<sequence length="178" mass="19469">MGSFVGNLNAILRGPANQTGYITILLPPTEVVLTQTHACNDEVYAPRMQTFAHKMDLDIRSCAQPVSATPAASSVSTPFSRATHGYPEPSSYTTKCPRPREHSSGPYRTAVGIVGQARRRTARDTPVCEECYRLHKRCHPAVPGLLPCKRCLGVGLGGECKGRTRRREPLARQTPREA</sequence>
<accession>A0A371CK72</accession>
<dbReference type="Proteomes" id="UP000256964">
    <property type="component" value="Unassembled WGS sequence"/>
</dbReference>
<keyword evidence="3" id="KW-1185">Reference proteome</keyword>
<name>A0A371CK72_9APHY</name>
<evidence type="ECO:0000313" key="3">
    <source>
        <dbReference type="Proteomes" id="UP000256964"/>
    </source>
</evidence>
<evidence type="ECO:0000313" key="2">
    <source>
        <dbReference type="EMBL" id="RDX40681.1"/>
    </source>
</evidence>
<gene>
    <name evidence="2" type="ORF">OH76DRAFT_311032</name>
</gene>
<dbReference type="AlphaFoldDB" id="A0A371CK72"/>
<reference evidence="2 3" key="1">
    <citation type="journal article" date="2018" name="Biotechnol. Biofuels">
        <title>Integrative visual omics of the white-rot fungus Polyporus brumalis exposes the biotechnological potential of its oxidative enzymes for delignifying raw plant biomass.</title>
        <authorList>
            <person name="Miyauchi S."/>
            <person name="Rancon A."/>
            <person name="Drula E."/>
            <person name="Hage H."/>
            <person name="Chaduli D."/>
            <person name="Favel A."/>
            <person name="Grisel S."/>
            <person name="Henrissat B."/>
            <person name="Herpoel-Gimbert I."/>
            <person name="Ruiz-Duenas F.J."/>
            <person name="Chevret D."/>
            <person name="Hainaut M."/>
            <person name="Lin J."/>
            <person name="Wang M."/>
            <person name="Pangilinan J."/>
            <person name="Lipzen A."/>
            <person name="Lesage-Meessen L."/>
            <person name="Navarro D."/>
            <person name="Riley R."/>
            <person name="Grigoriev I.V."/>
            <person name="Zhou S."/>
            <person name="Raouche S."/>
            <person name="Rosso M.N."/>
        </authorList>
    </citation>
    <scope>NUCLEOTIDE SEQUENCE [LARGE SCALE GENOMIC DNA]</scope>
    <source>
        <strain evidence="2 3">BRFM 1820</strain>
    </source>
</reference>
<evidence type="ECO:0000256" key="1">
    <source>
        <dbReference type="SAM" id="MobiDB-lite"/>
    </source>
</evidence>
<dbReference type="EMBL" id="KZ857542">
    <property type="protein sequence ID" value="RDX40681.1"/>
    <property type="molecule type" value="Genomic_DNA"/>
</dbReference>
<proteinExistence type="predicted"/>
<organism evidence="2 3">
    <name type="scientific">Lentinus brumalis</name>
    <dbReference type="NCBI Taxonomy" id="2498619"/>
    <lineage>
        <taxon>Eukaryota</taxon>
        <taxon>Fungi</taxon>
        <taxon>Dikarya</taxon>
        <taxon>Basidiomycota</taxon>
        <taxon>Agaricomycotina</taxon>
        <taxon>Agaricomycetes</taxon>
        <taxon>Polyporales</taxon>
        <taxon>Polyporaceae</taxon>
        <taxon>Lentinus</taxon>
    </lineage>
</organism>
<protein>
    <submittedName>
        <fullName evidence="2">Uncharacterized protein</fullName>
    </submittedName>
</protein>
<feature type="region of interest" description="Disordered" evidence="1">
    <location>
        <begin position="70"/>
        <end position="107"/>
    </location>
</feature>